<dbReference type="EMBL" id="CAWUPB010001173">
    <property type="protein sequence ID" value="CAK7346245.1"/>
    <property type="molecule type" value="Genomic_DNA"/>
</dbReference>
<sequence length="411" mass="44460">MRGLKKSKRVCWASDVNLCQARLFLSEESPSQVGSGSHPASQLQIKVPEIPVIKWRCPPRLILNLTWQVVSGEESKEMEVQNQREMRVLEAVYPRPSAIPPNPAFTVDSESSQCNDHQIPLIPITPIEDEDAADAPSDLMGPSMVPMSPQAQLLASCVPSSQSSIPSIPTEKPKIDLPGVEPEVAAAASAAFAAVNKSNEQGSLIDHDLLIKILSNPKLIEKLVTDYGAVANAQNIPKPPLSDPQPPHATLPNPAHVQMTRTESSTQASLTATPSGSFYAQPNGAGMGVLPSARIPPAAVPSATIGGTQAKDINYYKNLIQQHGGDRQETPQQFGSRYNHHVGTNQDLVNSKSRESKHKIMKPCIYFNTSRGCRNGANCAYQHDTSTQQKGSSIAEVQSAKRMKMDREISS</sequence>
<evidence type="ECO:0000256" key="3">
    <source>
        <dbReference type="ARBA" id="ARBA00022833"/>
    </source>
</evidence>
<evidence type="ECO:0000259" key="7">
    <source>
        <dbReference type="PROSITE" id="PS50103"/>
    </source>
</evidence>
<reference evidence="8 9" key="1">
    <citation type="submission" date="2024-01" db="EMBL/GenBank/DDBJ databases">
        <authorList>
            <person name="Waweru B."/>
        </authorList>
    </citation>
    <scope>NUCLEOTIDE SEQUENCE [LARGE SCALE GENOMIC DNA]</scope>
</reference>
<proteinExistence type="predicted"/>
<keyword evidence="2 5" id="KW-0863">Zinc-finger</keyword>
<feature type="region of interest" description="Disordered" evidence="6">
    <location>
        <begin position="386"/>
        <end position="411"/>
    </location>
</feature>
<evidence type="ECO:0000256" key="2">
    <source>
        <dbReference type="ARBA" id="ARBA00022771"/>
    </source>
</evidence>
<evidence type="ECO:0000313" key="8">
    <source>
        <dbReference type="EMBL" id="CAK7346245.1"/>
    </source>
</evidence>
<comment type="caution">
    <text evidence="8">The sequence shown here is derived from an EMBL/GenBank/DDBJ whole genome shotgun (WGS) entry which is preliminary data.</text>
</comment>
<evidence type="ECO:0000313" key="9">
    <source>
        <dbReference type="Proteomes" id="UP001314170"/>
    </source>
</evidence>
<dbReference type="InterPro" id="IPR036855">
    <property type="entry name" value="Znf_CCCH_sf"/>
</dbReference>
<dbReference type="PANTHER" id="PTHR33400:SF2">
    <property type="entry name" value="ZINC FINGER CCCH DOMAIN-CONTAINING PROTEIN 6"/>
    <property type="match status" value="1"/>
</dbReference>
<feature type="compositionally biased region" description="Polar residues" evidence="6">
    <location>
        <begin position="386"/>
        <end position="396"/>
    </location>
</feature>
<dbReference type="Proteomes" id="UP001314170">
    <property type="component" value="Unassembled WGS sequence"/>
</dbReference>
<dbReference type="PROSITE" id="PS50103">
    <property type="entry name" value="ZF_C3H1"/>
    <property type="match status" value="1"/>
</dbReference>
<keyword evidence="3 5" id="KW-0862">Zinc</keyword>
<dbReference type="PANTHER" id="PTHR33400">
    <property type="entry name" value="ZINC FINGER CCCH DOMAIN-CONTAINING PROTEIN 6-RELATED"/>
    <property type="match status" value="1"/>
</dbReference>
<accession>A0AAV1S5N4</accession>
<evidence type="ECO:0000256" key="1">
    <source>
        <dbReference type="ARBA" id="ARBA00022723"/>
    </source>
</evidence>
<feature type="zinc finger region" description="C3H1-type" evidence="5">
    <location>
        <begin position="359"/>
        <end position="386"/>
    </location>
</feature>
<organism evidence="8 9">
    <name type="scientific">Dovyalis caffra</name>
    <dbReference type="NCBI Taxonomy" id="77055"/>
    <lineage>
        <taxon>Eukaryota</taxon>
        <taxon>Viridiplantae</taxon>
        <taxon>Streptophyta</taxon>
        <taxon>Embryophyta</taxon>
        <taxon>Tracheophyta</taxon>
        <taxon>Spermatophyta</taxon>
        <taxon>Magnoliopsida</taxon>
        <taxon>eudicotyledons</taxon>
        <taxon>Gunneridae</taxon>
        <taxon>Pentapetalae</taxon>
        <taxon>rosids</taxon>
        <taxon>fabids</taxon>
        <taxon>Malpighiales</taxon>
        <taxon>Salicaceae</taxon>
        <taxon>Flacourtieae</taxon>
        <taxon>Dovyalis</taxon>
    </lineage>
</organism>
<dbReference type="InterPro" id="IPR000571">
    <property type="entry name" value="Znf_CCCH"/>
</dbReference>
<dbReference type="GO" id="GO:0008270">
    <property type="term" value="F:zinc ion binding"/>
    <property type="evidence" value="ECO:0007669"/>
    <property type="project" value="UniProtKB-KW"/>
</dbReference>
<keyword evidence="4" id="KW-0238">DNA-binding</keyword>
<evidence type="ECO:0000256" key="6">
    <source>
        <dbReference type="SAM" id="MobiDB-lite"/>
    </source>
</evidence>
<dbReference type="AlphaFoldDB" id="A0AAV1S5N4"/>
<keyword evidence="1 5" id="KW-0479">Metal-binding</keyword>
<dbReference type="SUPFAM" id="SSF90229">
    <property type="entry name" value="CCCH zinc finger"/>
    <property type="match status" value="1"/>
</dbReference>
<dbReference type="GO" id="GO:0003677">
    <property type="term" value="F:DNA binding"/>
    <property type="evidence" value="ECO:0007669"/>
    <property type="project" value="UniProtKB-KW"/>
</dbReference>
<name>A0AAV1S5N4_9ROSI</name>
<evidence type="ECO:0000256" key="4">
    <source>
        <dbReference type="ARBA" id="ARBA00023125"/>
    </source>
</evidence>
<protein>
    <recommendedName>
        <fullName evidence="7">C3H1-type domain-containing protein</fullName>
    </recommendedName>
</protein>
<gene>
    <name evidence="8" type="ORF">DCAF_LOCUS18916</name>
</gene>
<feature type="domain" description="C3H1-type" evidence="7">
    <location>
        <begin position="359"/>
        <end position="386"/>
    </location>
</feature>
<evidence type="ECO:0000256" key="5">
    <source>
        <dbReference type="PROSITE-ProRule" id="PRU00723"/>
    </source>
</evidence>
<keyword evidence="9" id="KW-1185">Reference proteome</keyword>